<comment type="caution">
    <text evidence="3">The sequence shown here is derived from an EMBL/GenBank/DDBJ whole genome shotgun (WGS) entry which is preliminary data.</text>
</comment>
<dbReference type="PANTHER" id="PTHR43022">
    <property type="entry name" value="PROTEIN SMF"/>
    <property type="match status" value="1"/>
</dbReference>
<dbReference type="Proteomes" id="UP001501822">
    <property type="component" value="Unassembled WGS sequence"/>
</dbReference>
<gene>
    <name evidence="3" type="primary">dprA</name>
    <name evidence="3" type="ORF">GCM10010151_32550</name>
</gene>
<dbReference type="InterPro" id="IPR003488">
    <property type="entry name" value="DprA"/>
</dbReference>
<dbReference type="NCBIfam" id="TIGR00732">
    <property type="entry name" value="dprA"/>
    <property type="match status" value="1"/>
</dbReference>
<comment type="similarity">
    <text evidence="1">Belongs to the DprA/Smf family.</text>
</comment>
<evidence type="ECO:0000313" key="4">
    <source>
        <dbReference type="Proteomes" id="UP001501822"/>
    </source>
</evidence>
<feature type="domain" description="Smf/DprA SLOG" evidence="2">
    <location>
        <begin position="88"/>
        <end position="291"/>
    </location>
</feature>
<dbReference type="RefSeq" id="WP_252807907.1">
    <property type="nucleotide sequence ID" value="NZ_BAAABM010000023.1"/>
</dbReference>
<protein>
    <submittedName>
        <fullName evidence="3">DNA-processing protein DprA</fullName>
    </submittedName>
</protein>
<reference evidence="3 4" key="1">
    <citation type="journal article" date="2019" name="Int. J. Syst. Evol. Microbiol.">
        <title>The Global Catalogue of Microorganisms (GCM) 10K type strain sequencing project: providing services to taxonomists for standard genome sequencing and annotation.</title>
        <authorList>
            <consortium name="The Broad Institute Genomics Platform"/>
            <consortium name="The Broad Institute Genome Sequencing Center for Infectious Disease"/>
            <person name="Wu L."/>
            <person name="Ma J."/>
        </authorList>
    </citation>
    <scope>NUCLEOTIDE SEQUENCE [LARGE SCALE GENOMIC DNA]</scope>
    <source>
        <strain evidence="3 4">JCM 3146</strain>
    </source>
</reference>
<dbReference type="Gene3D" id="3.40.50.450">
    <property type="match status" value="1"/>
</dbReference>
<organism evidence="3 4">
    <name type="scientific">Actinoallomurus spadix</name>
    <dbReference type="NCBI Taxonomy" id="79912"/>
    <lineage>
        <taxon>Bacteria</taxon>
        <taxon>Bacillati</taxon>
        <taxon>Actinomycetota</taxon>
        <taxon>Actinomycetes</taxon>
        <taxon>Streptosporangiales</taxon>
        <taxon>Thermomonosporaceae</taxon>
        <taxon>Actinoallomurus</taxon>
    </lineage>
</organism>
<accession>A0ABN0WKF7</accession>
<dbReference type="EMBL" id="BAAABM010000023">
    <property type="protein sequence ID" value="GAA0340424.1"/>
    <property type="molecule type" value="Genomic_DNA"/>
</dbReference>
<keyword evidence="4" id="KW-1185">Reference proteome</keyword>
<evidence type="ECO:0000256" key="1">
    <source>
        <dbReference type="ARBA" id="ARBA00006525"/>
    </source>
</evidence>
<dbReference type="Pfam" id="PF02481">
    <property type="entry name" value="DNA_processg_A"/>
    <property type="match status" value="1"/>
</dbReference>
<proteinExistence type="inferred from homology"/>
<name>A0ABN0WKF7_9ACTN</name>
<dbReference type="SUPFAM" id="SSF102405">
    <property type="entry name" value="MCP/YpsA-like"/>
    <property type="match status" value="1"/>
</dbReference>
<dbReference type="PANTHER" id="PTHR43022:SF1">
    <property type="entry name" value="PROTEIN SMF"/>
    <property type="match status" value="1"/>
</dbReference>
<evidence type="ECO:0000313" key="3">
    <source>
        <dbReference type="EMBL" id="GAA0340424.1"/>
    </source>
</evidence>
<sequence>MIPAEERLARALLTRIAEPGDELLGRLIAREGAIGALEVIRSDAPPGTDPAGPGEKTVARRFAAWRARLPGTDPERLLAECDALGGRLVCPGDAEWPSQLDDLGYRRPYALWARGDQDLRFGCLRSVAVVGSRSATSYGINVAAEMGAELADRGWTVVSGGAFGIDAAAHRGVLAADGLTVAVFACGFDVTYPSSHAGLFSEIARYGLLVSELPPGASPTRGRFLVRNRTIAALTRGTVVVEAARRSGAISTARHARDLRRAVMVVPGPVTSAASAGCHVLLREWSEVVCVTDTAEVLDLVGLIGDDLAPERRGPVLDRDRLDPVTGDVLEAIPARGGAGTARIAVTAGVDLDTALAALGSLSAAGFVERCAKGWKLRRHSPGG</sequence>
<dbReference type="InterPro" id="IPR057666">
    <property type="entry name" value="DrpA_SLOG"/>
</dbReference>
<evidence type="ECO:0000259" key="2">
    <source>
        <dbReference type="Pfam" id="PF02481"/>
    </source>
</evidence>